<reference evidence="1" key="1">
    <citation type="submission" date="2021-03" db="EMBL/GenBank/DDBJ databases">
        <title>Revisited historic fungal species revealed as producer of novel bioactive compounds through whole genome sequencing and comparative genomics.</title>
        <authorList>
            <person name="Vignolle G.A."/>
            <person name="Hochenegger N."/>
            <person name="Mach R.L."/>
            <person name="Mach-Aigner A.R."/>
            <person name="Javad Rahimi M."/>
            <person name="Salim K.A."/>
            <person name="Chan C.M."/>
            <person name="Lim L.B.L."/>
            <person name="Cai F."/>
            <person name="Druzhinina I.S."/>
            <person name="U'Ren J.M."/>
            <person name="Derntl C."/>
        </authorList>
    </citation>
    <scope>NUCLEOTIDE SEQUENCE</scope>
    <source>
        <strain evidence="1">TUCIM 5799</strain>
    </source>
</reference>
<accession>A0A9P9WV17</accession>
<comment type="caution">
    <text evidence="1">The sequence shown here is derived from an EMBL/GenBank/DDBJ whole genome shotgun (WGS) entry which is preliminary data.</text>
</comment>
<dbReference type="AlphaFoldDB" id="A0A9P9WV17"/>
<dbReference type="EMBL" id="JAFIMR010000004">
    <property type="protein sequence ID" value="KAI1879471.1"/>
    <property type="molecule type" value="Genomic_DNA"/>
</dbReference>
<keyword evidence="2" id="KW-1185">Reference proteome</keyword>
<evidence type="ECO:0000313" key="1">
    <source>
        <dbReference type="EMBL" id="KAI1879471.1"/>
    </source>
</evidence>
<evidence type="ECO:0000313" key="2">
    <source>
        <dbReference type="Proteomes" id="UP000829685"/>
    </source>
</evidence>
<proteinExistence type="predicted"/>
<name>A0A9P9WV17_9PEZI</name>
<organism evidence="1 2">
    <name type="scientific">Neoarthrinium moseri</name>
    <dbReference type="NCBI Taxonomy" id="1658444"/>
    <lineage>
        <taxon>Eukaryota</taxon>
        <taxon>Fungi</taxon>
        <taxon>Dikarya</taxon>
        <taxon>Ascomycota</taxon>
        <taxon>Pezizomycotina</taxon>
        <taxon>Sordariomycetes</taxon>
        <taxon>Xylariomycetidae</taxon>
        <taxon>Amphisphaeriales</taxon>
        <taxon>Apiosporaceae</taxon>
        <taxon>Neoarthrinium</taxon>
    </lineage>
</organism>
<dbReference type="Proteomes" id="UP000829685">
    <property type="component" value="Unassembled WGS sequence"/>
</dbReference>
<gene>
    <name evidence="1" type="ORF">JX265_002425</name>
</gene>
<protein>
    <submittedName>
        <fullName evidence="1">Uncharacterized protein</fullName>
    </submittedName>
</protein>
<sequence>MPEGFGDDMIVTGLHDDGQSLNTLIGQVHEIGRKSFSQIPDVALSLTGEYIIGCNEADPERFRNIAAPLIGNAGVSNTDYVSRKSQDGWAPAWPLGGAVVPGSPACPQILYSETSTEWVAILGS</sequence>